<comment type="caution">
    <text evidence="1">The sequence shown here is derived from an EMBL/GenBank/DDBJ whole genome shotgun (WGS) entry which is preliminary data.</text>
</comment>
<evidence type="ECO:0000313" key="2">
    <source>
        <dbReference type="Proteomes" id="UP000051449"/>
    </source>
</evidence>
<evidence type="ECO:0008006" key="3">
    <source>
        <dbReference type="Google" id="ProtNLM"/>
    </source>
</evidence>
<dbReference type="Proteomes" id="UP000051449">
    <property type="component" value="Unassembled WGS sequence"/>
</dbReference>
<organism evidence="1 2">
    <name type="scientific">Acinetobacter baumannii</name>
    <dbReference type="NCBI Taxonomy" id="470"/>
    <lineage>
        <taxon>Bacteria</taxon>
        <taxon>Pseudomonadati</taxon>
        <taxon>Pseudomonadota</taxon>
        <taxon>Gammaproteobacteria</taxon>
        <taxon>Moraxellales</taxon>
        <taxon>Moraxellaceae</taxon>
        <taxon>Acinetobacter</taxon>
        <taxon>Acinetobacter calcoaceticus/baumannii complex</taxon>
    </lineage>
</organism>
<proteinExistence type="predicted"/>
<dbReference type="RefSeq" id="WP_000201914.1">
    <property type="nucleotide sequence ID" value="NZ_CAJHFD010000031.1"/>
</dbReference>
<name>A0AAP1AE70_ACIBA</name>
<dbReference type="GO" id="GO:0006313">
    <property type="term" value="P:DNA transposition"/>
    <property type="evidence" value="ECO:0007669"/>
    <property type="project" value="InterPro"/>
</dbReference>
<dbReference type="GO" id="GO:0003677">
    <property type="term" value="F:DNA binding"/>
    <property type="evidence" value="ECO:0007669"/>
    <property type="project" value="InterPro"/>
</dbReference>
<dbReference type="EMBL" id="LLGC01000128">
    <property type="protein sequence ID" value="KQE07165.1"/>
    <property type="molecule type" value="Genomic_DNA"/>
</dbReference>
<dbReference type="GO" id="GO:0004803">
    <property type="term" value="F:transposase activity"/>
    <property type="evidence" value="ECO:0007669"/>
    <property type="project" value="InterPro"/>
</dbReference>
<sequence>MATKRRTQTQWQQLIEQWKQTDETIANFCVQHGLNQASFYNWRAPVNPARRALNSPRWKRILIFWRSLVKMPV</sequence>
<dbReference type="AlphaFoldDB" id="A0AAP1AE70"/>
<dbReference type="InterPro" id="IPR002514">
    <property type="entry name" value="Transposase_8"/>
</dbReference>
<protein>
    <recommendedName>
        <fullName evidence="3">IS66 family insertion sequence element accessory protein TnpB</fullName>
    </recommendedName>
</protein>
<gene>
    <name evidence="1" type="ORF">APD33_03435</name>
</gene>
<dbReference type="Pfam" id="PF01527">
    <property type="entry name" value="HTH_Tnp_1"/>
    <property type="match status" value="1"/>
</dbReference>
<accession>A0AAP1AE70</accession>
<evidence type="ECO:0000313" key="1">
    <source>
        <dbReference type="EMBL" id="KQE07165.1"/>
    </source>
</evidence>
<reference evidence="1 2" key="1">
    <citation type="submission" date="2015-10" db="EMBL/GenBank/DDBJ databases">
        <title>The utility of whole genome sequencing in characterizing Acinetobacter epidemiology and analyzing hospital outbreaks.</title>
        <authorList>
            <person name="Ozer E.A."/>
            <person name="Fitzpatrick M.A."/>
            <person name="Hauser A.R."/>
        </authorList>
    </citation>
    <scope>NUCLEOTIDE SEQUENCE [LARGE SCALE GENOMIC DNA]</scope>
    <source>
        <strain evidence="1 2">ABBL072</strain>
    </source>
</reference>
<dbReference type="NCBIfam" id="NF047593">
    <property type="entry name" value="IS66_ISAeme5_TnpA"/>
    <property type="match status" value="1"/>
</dbReference>